<name>A0A212EY46_DANPL</name>
<proteinExistence type="predicted"/>
<feature type="region of interest" description="Disordered" evidence="1">
    <location>
        <begin position="23"/>
        <end position="45"/>
    </location>
</feature>
<dbReference type="Proteomes" id="UP000007151">
    <property type="component" value="Unassembled WGS sequence"/>
</dbReference>
<protein>
    <submittedName>
        <fullName evidence="2">Uncharacterized protein</fullName>
    </submittedName>
</protein>
<reference evidence="2 3" key="1">
    <citation type="journal article" date="2011" name="Cell">
        <title>The monarch butterfly genome yields insights into long-distance migration.</title>
        <authorList>
            <person name="Zhan S."/>
            <person name="Merlin C."/>
            <person name="Boore J.L."/>
            <person name="Reppert S.M."/>
        </authorList>
    </citation>
    <scope>NUCLEOTIDE SEQUENCE [LARGE SCALE GENOMIC DNA]</scope>
    <source>
        <strain evidence="2">F-2</strain>
    </source>
</reference>
<evidence type="ECO:0000313" key="2">
    <source>
        <dbReference type="EMBL" id="OWR46381.1"/>
    </source>
</evidence>
<keyword evidence="3" id="KW-1185">Reference proteome</keyword>
<comment type="caution">
    <text evidence="2">The sequence shown here is derived from an EMBL/GenBank/DDBJ whole genome shotgun (WGS) entry which is preliminary data.</text>
</comment>
<dbReference type="EMBL" id="AGBW02011631">
    <property type="protein sequence ID" value="OWR46381.1"/>
    <property type="molecule type" value="Genomic_DNA"/>
</dbReference>
<evidence type="ECO:0000313" key="3">
    <source>
        <dbReference type="Proteomes" id="UP000007151"/>
    </source>
</evidence>
<organism evidence="2 3">
    <name type="scientific">Danaus plexippus plexippus</name>
    <dbReference type="NCBI Taxonomy" id="278856"/>
    <lineage>
        <taxon>Eukaryota</taxon>
        <taxon>Metazoa</taxon>
        <taxon>Ecdysozoa</taxon>
        <taxon>Arthropoda</taxon>
        <taxon>Hexapoda</taxon>
        <taxon>Insecta</taxon>
        <taxon>Pterygota</taxon>
        <taxon>Neoptera</taxon>
        <taxon>Endopterygota</taxon>
        <taxon>Lepidoptera</taxon>
        <taxon>Glossata</taxon>
        <taxon>Ditrysia</taxon>
        <taxon>Papilionoidea</taxon>
        <taxon>Nymphalidae</taxon>
        <taxon>Danainae</taxon>
        <taxon>Danaini</taxon>
        <taxon>Danaina</taxon>
        <taxon>Danaus</taxon>
        <taxon>Danaus</taxon>
    </lineage>
</organism>
<gene>
    <name evidence="2" type="ORF">KGM_209679</name>
</gene>
<sequence length="146" mass="16008">MLFTNDKVREVYSLVGPCGSAPRSLFHGTRPGPAEGGRPIPPTSSGTGVTRFVSRYILELQQHGTAAAQEENALPTVLIILKSLESVPFERSEREQRSECGRDSRARALARHGTLRCVTMPFINAPRAPPAVTNSLQIYYKIKTTT</sequence>
<dbReference type="AlphaFoldDB" id="A0A212EY46"/>
<accession>A0A212EY46</accession>
<dbReference type="KEGG" id="dpl:KGM_209679"/>
<evidence type="ECO:0000256" key="1">
    <source>
        <dbReference type="SAM" id="MobiDB-lite"/>
    </source>
</evidence>
<dbReference type="InParanoid" id="A0A212EY46"/>